<gene>
    <name evidence="1" type="ORF">J2Z83_001465</name>
</gene>
<protein>
    <submittedName>
        <fullName evidence="1">DNA-binding protein YbaB</fullName>
    </submittedName>
</protein>
<proteinExistence type="predicted"/>
<sequence>MITGDMLARYYELNKKKKEIDTEMKQLKETFHTYFDDQVGANTKGVITDGGFKLQRQIRKSEKYKEEITVNRLEELKMNDLVQVVKKPDSEKIKAAIDLGLLANEDLEDCRLTTFSAAISVKEES</sequence>
<organism evidence="1 2">
    <name type="scientific">Virgibacillus natechei</name>
    <dbReference type="NCBI Taxonomy" id="1216297"/>
    <lineage>
        <taxon>Bacteria</taxon>
        <taxon>Bacillati</taxon>
        <taxon>Bacillota</taxon>
        <taxon>Bacilli</taxon>
        <taxon>Bacillales</taxon>
        <taxon>Bacillaceae</taxon>
        <taxon>Virgibacillus</taxon>
    </lineage>
</organism>
<keyword evidence="2" id="KW-1185">Reference proteome</keyword>
<accession>A0ABS4IEH1</accession>
<dbReference type="Proteomes" id="UP001519345">
    <property type="component" value="Unassembled WGS sequence"/>
</dbReference>
<dbReference type="EMBL" id="JAGGKX010000005">
    <property type="protein sequence ID" value="MBP1969361.1"/>
    <property type="molecule type" value="Genomic_DNA"/>
</dbReference>
<keyword evidence="1" id="KW-0238">DNA-binding</keyword>
<name>A0ABS4IEH1_9BACI</name>
<evidence type="ECO:0000313" key="1">
    <source>
        <dbReference type="EMBL" id="MBP1969361.1"/>
    </source>
</evidence>
<dbReference type="GO" id="GO:0003677">
    <property type="term" value="F:DNA binding"/>
    <property type="evidence" value="ECO:0007669"/>
    <property type="project" value="UniProtKB-KW"/>
</dbReference>
<dbReference type="RefSeq" id="WP_209462546.1">
    <property type="nucleotide sequence ID" value="NZ_CP110224.1"/>
</dbReference>
<evidence type="ECO:0000313" key="2">
    <source>
        <dbReference type="Proteomes" id="UP001519345"/>
    </source>
</evidence>
<reference evidence="1 2" key="1">
    <citation type="submission" date="2021-03" db="EMBL/GenBank/DDBJ databases">
        <title>Genomic Encyclopedia of Type Strains, Phase IV (KMG-IV): sequencing the most valuable type-strain genomes for metagenomic binning, comparative biology and taxonomic classification.</title>
        <authorList>
            <person name="Goeker M."/>
        </authorList>
    </citation>
    <scope>NUCLEOTIDE SEQUENCE [LARGE SCALE GENOMIC DNA]</scope>
    <source>
        <strain evidence="1 2">DSM 25609</strain>
    </source>
</reference>
<comment type="caution">
    <text evidence="1">The sequence shown here is derived from an EMBL/GenBank/DDBJ whole genome shotgun (WGS) entry which is preliminary data.</text>
</comment>